<dbReference type="RefSeq" id="WP_046488758.1">
    <property type="nucleotide sequence ID" value="NZ_LN827929.1"/>
</dbReference>
<dbReference type="GO" id="GO:0090529">
    <property type="term" value="P:cell septum assembly"/>
    <property type="evidence" value="ECO:0007669"/>
    <property type="project" value="InterPro"/>
</dbReference>
<dbReference type="HOGENOM" id="CLU_064041_0_0_4"/>
<evidence type="ECO:0000256" key="3">
    <source>
        <dbReference type="ARBA" id="ARBA00022519"/>
    </source>
</evidence>
<keyword evidence="12" id="KW-1185">Reference proteome</keyword>
<comment type="subcellular location">
    <subcellularLocation>
        <location evidence="9">Cell inner membrane</location>
        <topology evidence="9">Single-pass type II membrane protein</topology>
    </subcellularLocation>
    <subcellularLocation>
        <location evidence="1">Membrane</location>
    </subcellularLocation>
    <text evidence="9">Localizes to the division septum.</text>
</comment>
<evidence type="ECO:0000256" key="1">
    <source>
        <dbReference type="ARBA" id="ARBA00004370"/>
    </source>
</evidence>
<protein>
    <recommendedName>
        <fullName evidence="9">Cell division protein FtsQ</fullName>
    </recommendedName>
</protein>
<organism evidence="11 12">
    <name type="scientific">Candidatus Methylopumilus planktonicus</name>
    <dbReference type="NCBI Taxonomy" id="1581557"/>
    <lineage>
        <taxon>Bacteria</taxon>
        <taxon>Pseudomonadati</taxon>
        <taxon>Pseudomonadota</taxon>
        <taxon>Betaproteobacteria</taxon>
        <taxon>Nitrosomonadales</taxon>
        <taxon>Methylophilaceae</taxon>
        <taxon>Candidatus Methylopumilus</taxon>
    </lineage>
</organism>
<reference evidence="12" key="1">
    <citation type="submission" date="2014-12" db="EMBL/GenBank/DDBJ databases">
        <authorList>
            <person name="Salcher M.M."/>
        </authorList>
    </citation>
    <scope>NUCLEOTIDE SEQUENCE [LARGE SCALE GENOMIC DNA]</scope>
    <source>
        <strain evidence="12">MMS-10A-171</strain>
    </source>
</reference>
<dbReference type="GO" id="GO:0005886">
    <property type="term" value="C:plasma membrane"/>
    <property type="evidence" value="ECO:0007669"/>
    <property type="project" value="UniProtKB-SubCell"/>
</dbReference>
<dbReference type="PANTHER" id="PTHR35851">
    <property type="entry name" value="CELL DIVISION PROTEIN FTSQ"/>
    <property type="match status" value="1"/>
</dbReference>
<accession>A0A0D6EX69</accession>
<dbReference type="PANTHER" id="PTHR35851:SF1">
    <property type="entry name" value="CELL DIVISION PROTEIN FTSQ"/>
    <property type="match status" value="1"/>
</dbReference>
<feature type="domain" description="POTRA" evidence="10">
    <location>
        <begin position="37"/>
        <end position="106"/>
    </location>
</feature>
<evidence type="ECO:0000256" key="6">
    <source>
        <dbReference type="ARBA" id="ARBA00022989"/>
    </source>
</evidence>
<dbReference type="KEGG" id="mbat:BN1208_1168"/>
<gene>
    <name evidence="9" type="primary">ftsQ</name>
    <name evidence="11" type="ORF">BN1208_1168</name>
</gene>
<keyword evidence="5 9" id="KW-0812">Transmembrane</keyword>
<dbReference type="HAMAP" id="MF_00911">
    <property type="entry name" value="FtsQ_subfam"/>
    <property type="match status" value="1"/>
</dbReference>
<dbReference type="GO" id="GO:0043093">
    <property type="term" value="P:FtsZ-dependent cytokinesis"/>
    <property type="evidence" value="ECO:0007669"/>
    <property type="project" value="UniProtKB-UniRule"/>
</dbReference>
<keyword evidence="7 9" id="KW-0472">Membrane</keyword>
<dbReference type="Proteomes" id="UP000064007">
    <property type="component" value="Chromosome 1"/>
</dbReference>
<dbReference type="InterPro" id="IPR005548">
    <property type="entry name" value="Cell_div_FtsQ/DivIB_C"/>
</dbReference>
<dbReference type="AlphaFoldDB" id="A0A0D6EX69"/>
<dbReference type="OrthoDB" id="9790370at2"/>
<comment type="subunit">
    <text evidence="9">Part of a complex composed of FtsB, FtsL and FtsQ.</text>
</comment>
<feature type="transmembrane region" description="Helical" evidence="9">
    <location>
        <begin position="6"/>
        <end position="27"/>
    </location>
</feature>
<dbReference type="Pfam" id="PF03799">
    <property type="entry name" value="FtsQ_DivIB_C"/>
    <property type="match status" value="1"/>
</dbReference>
<proteinExistence type="inferred from homology"/>
<evidence type="ECO:0000259" key="10">
    <source>
        <dbReference type="PROSITE" id="PS51779"/>
    </source>
</evidence>
<keyword evidence="2 9" id="KW-1003">Cell membrane</keyword>
<evidence type="ECO:0000313" key="11">
    <source>
        <dbReference type="EMBL" id="CEZ20049.1"/>
    </source>
</evidence>
<keyword evidence="8 9" id="KW-0131">Cell cycle</keyword>
<evidence type="ECO:0000256" key="4">
    <source>
        <dbReference type="ARBA" id="ARBA00022618"/>
    </source>
</evidence>
<dbReference type="InterPro" id="IPR026579">
    <property type="entry name" value="FtsQ"/>
</dbReference>
<evidence type="ECO:0000256" key="8">
    <source>
        <dbReference type="ARBA" id="ARBA00023306"/>
    </source>
</evidence>
<evidence type="ECO:0000313" key="12">
    <source>
        <dbReference type="Proteomes" id="UP000064007"/>
    </source>
</evidence>
<dbReference type="InterPro" id="IPR045335">
    <property type="entry name" value="FtsQ_C_sf"/>
</dbReference>
<dbReference type="STRING" id="1581557.BN1208_1168"/>
<dbReference type="GO" id="GO:0032153">
    <property type="term" value="C:cell division site"/>
    <property type="evidence" value="ECO:0007669"/>
    <property type="project" value="UniProtKB-UniRule"/>
</dbReference>
<evidence type="ECO:0000256" key="9">
    <source>
        <dbReference type="HAMAP-Rule" id="MF_00911"/>
    </source>
</evidence>
<comment type="similarity">
    <text evidence="9">Belongs to the FtsQ/DivIB family. FtsQ subfamily.</text>
</comment>
<comment type="function">
    <text evidence="9">Essential cell division protein. May link together the upstream cell division proteins, which are predominantly cytoplasmic, with the downstream cell division proteins, which are predominantly periplasmic. May control correct divisome assembly.</text>
</comment>
<dbReference type="InterPro" id="IPR013685">
    <property type="entry name" value="POTRA_FtsQ_type"/>
</dbReference>
<dbReference type="Pfam" id="PF08478">
    <property type="entry name" value="POTRA_1"/>
    <property type="match status" value="1"/>
</dbReference>
<evidence type="ECO:0000256" key="7">
    <source>
        <dbReference type="ARBA" id="ARBA00023136"/>
    </source>
</evidence>
<keyword evidence="3 9" id="KW-0997">Cell inner membrane</keyword>
<evidence type="ECO:0000256" key="5">
    <source>
        <dbReference type="ARBA" id="ARBA00022692"/>
    </source>
</evidence>
<dbReference type="Gene3D" id="3.10.20.310">
    <property type="entry name" value="membrane protein fhac"/>
    <property type="match status" value="1"/>
</dbReference>
<dbReference type="Gene3D" id="3.40.50.11690">
    <property type="entry name" value="Cell division protein FtsQ/DivIB"/>
    <property type="match status" value="1"/>
</dbReference>
<evidence type="ECO:0000256" key="2">
    <source>
        <dbReference type="ARBA" id="ARBA00022475"/>
    </source>
</evidence>
<name>A0A0D6EX69_9PROT</name>
<keyword evidence="4 9" id="KW-0132">Cell division</keyword>
<dbReference type="InterPro" id="IPR034746">
    <property type="entry name" value="POTRA"/>
</dbReference>
<dbReference type="EMBL" id="LN827929">
    <property type="protein sequence ID" value="CEZ20049.1"/>
    <property type="molecule type" value="Genomic_DNA"/>
</dbReference>
<sequence length="244" mass="28318">MLNNYLKVYWLGNLVFLLNIILLLFLLSYQFMHFAKFPIREIKVVGQYQHLDADQVGMISDRFVKGNFFSLDLYSAKEAFTKLPWIRKVSLKRVWPDRLEVFVEEHQVIGRWGAIALVNENGEIFHGASDEDLPLFFGPEGTETYIALEYKKMQSILDKKQLKIAQVSLSPRYTWDIRTTNNMKIILSKDNIEESLSRFMAQYDNILASVKRIGSADLRYPNGFAIKKSTEPNQKIDSGERPLI</sequence>
<keyword evidence="6 9" id="KW-1133">Transmembrane helix</keyword>
<dbReference type="PROSITE" id="PS51779">
    <property type="entry name" value="POTRA"/>
    <property type="match status" value="1"/>
</dbReference>